<keyword evidence="2" id="KW-1185">Reference proteome</keyword>
<comment type="caution">
    <text evidence="1">The sequence shown here is derived from an EMBL/GenBank/DDBJ whole genome shotgun (WGS) entry which is preliminary data.</text>
</comment>
<dbReference type="Proteomes" id="UP001220324">
    <property type="component" value="Unassembled WGS sequence"/>
</dbReference>
<sequence>MPGQKSLAVPEMDRSKLPAFPPKHSFAAQNVNVPPEAPVKTHAICKPDCLQSEKEDAVDWDFWLTPEALSGEGPPPFG</sequence>
<organism evidence="1 2">
    <name type="scientific">Penicillium frequentans</name>
    <dbReference type="NCBI Taxonomy" id="3151616"/>
    <lineage>
        <taxon>Eukaryota</taxon>
        <taxon>Fungi</taxon>
        <taxon>Dikarya</taxon>
        <taxon>Ascomycota</taxon>
        <taxon>Pezizomycotina</taxon>
        <taxon>Eurotiomycetes</taxon>
        <taxon>Eurotiomycetidae</taxon>
        <taxon>Eurotiales</taxon>
        <taxon>Aspergillaceae</taxon>
        <taxon>Penicillium</taxon>
    </lineage>
</organism>
<dbReference type="AlphaFoldDB" id="A0AAD6CS01"/>
<protein>
    <submittedName>
        <fullName evidence="1">Uncharacterized protein</fullName>
    </submittedName>
</protein>
<dbReference type="EMBL" id="JAQIZZ010000006">
    <property type="protein sequence ID" value="KAJ5537488.1"/>
    <property type="molecule type" value="Genomic_DNA"/>
</dbReference>
<proteinExistence type="predicted"/>
<evidence type="ECO:0000313" key="2">
    <source>
        <dbReference type="Proteomes" id="UP001220324"/>
    </source>
</evidence>
<reference evidence="1 2" key="1">
    <citation type="journal article" date="2023" name="IMA Fungus">
        <title>Comparative genomic study of the Penicillium genus elucidates a diverse pangenome and 15 lateral gene transfer events.</title>
        <authorList>
            <person name="Petersen C."/>
            <person name="Sorensen T."/>
            <person name="Nielsen M.R."/>
            <person name="Sondergaard T.E."/>
            <person name="Sorensen J.L."/>
            <person name="Fitzpatrick D.A."/>
            <person name="Frisvad J.C."/>
            <person name="Nielsen K.L."/>
        </authorList>
    </citation>
    <scope>NUCLEOTIDE SEQUENCE [LARGE SCALE GENOMIC DNA]</scope>
    <source>
        <strain evidence="1 2">IBT 35679</strain>
    </source>
</reference>
<name>A0AAD6CS01_9EURO</name>
<accession>A0AAD6CS01</accession>
<gene>
    <name evidence="1" type="ORF">N7494_006967</name>
</gene>
<evidence type="ECO:0000313" key="1">
    <source>
        <dbReference type="EMBL" id="KAJ5537488.1"/>
    </source>
</evidence>